<reference evidence="3 4" key="1">
    <citation type="submission" date="2016-08" db="EMBL/GenBank/DDBJ databases">
        <title>A Parts List for Fungal Cellulosomes Revealed by Comparative Genomics.</title>
        <authorList>
            <consortium name="DOE Joint Genome Institute"/>
            <person name="Haitjema C.H."/>
            <person name="Gilmore S.P."/>
            <person name="Henske J.K."/>
            <person name="Solomon K.V."/>
            <person name="De Groot R."/>
            <person name="Kuo A."/>
            <person name="Mondo S.J."/>
            <person name="Salamov A.A."/>
            <person name="Labutti K."/>
            <person name="Zhao Z."/>
            <person name="Chiniquy J."/>
            <person name="Barry K."/>
            <person name="Brewer H.M."/>
            <person name="Purvine S.O."/>
            <person name="Wright A.T."/>
            <person name="Boxma B."/>
            <person name="Van Alen T."/>
            <person name="Hackstein J.H."/>
            <person name="Baker S.E."/>
            <person name="Grigoriev I.V."/>
            <person name="O'Malley M.A."/>
        </authorList>
    </citation>
    <scope>NUCLEOTIDE SEQUENCE [LARGE SCALE GENOMIC DNA]</scope>
    <source>
        <strain evidence="3 4">S4</strain>
    </source>
</reference>
<feature type="region of interest" description="Disordered" evidence="1">
    <location>
        <begin position="571"/>
        <end position="593"/>
    </location>
</feature>
<dbReference type="OrthoDB" id="2159159at2759"/>
<dbReference type="InterPro" id="IPR032794">
    <property type="entry name" value="LINES_N"/>
</dbReference>
<feature type="region of interest" description="Disordered" evidence="1">
    <location>
        <begin position="514"/>
        <end position="540"/>
    </location>
</feature>
<evidence type="ECO:0000313" key="3">
    <source>
        <dbReference type="EMBL" id="ORX80107.1"/>
    </source>
</evidence>
<dbReference type="Pfam" id="PF14694">
    <property type="entry name" value="LINES_N"/>
    <property type="match status" value="1"/>
</dbReference>
<gene>
    <name evidence="3" type="ORF">BCR32DRAFT_269049</name>
</gene>
<evidence type="ECO:0000313" key="4">
    <source>
        <dbReference type="Proteomes" id="UP000193944"/>
    </source>
</evidence>
<proteinExistence type="predicted"/>
<keyword evidence="4" id="KW-1185">Reference proteome</keyword>
<name>A0A1Y1X2S6_9FUNG</name>
<sequence>MQFIYEQLLEDLNYEKTSSKNINIEQNILYSNCLLNYYESDEDEDEEEVEDNTNNNENENEIQKFQIKRRIKHIFYLFHMLLKDYRKEILNNNNKYPIHIGNYLWVIFEDDSFTTSNSTLTKEIIFSKQNFLEWAYEISVIQIDLIKIFNLRNLTETNELNLINDIPEFVINHIQEYQYIFTEECPGNLTMITRRMIQFFNLIMILLDTTMDFKNWNKNDKNNKKNNEKLTFPTTTTTNNDLIYESLMIKCSKFKVKSYPEIEKLITIYRLFENNNNTLLEQPSTSTSQYHQLFCKLSYQKLSIFIMIMETFILLSEHSHIKKYIAHHLYDNNNTSYTTFIHQASCNAYLCQHESYLDRECICKFLLGINRWFFSIAKMEKLLTQNNIIINHLLYEITKDIDITDICSYNNLPEIIVNLYNHNDSELMDSLILLQNNYIYYQHTSSKSFYDRCPVIATILEFSSPIKLFEALMTNISYDKEILLDWIISNETSFLEYLLRYLDYTELYCTTTTTKSTKSKEKGKNENENYNNDNDDDDDDEIYEENIINFQYPNNSSYSNIHSKINNKKRKIFNTGNKGNNNSNNNNNNNNNKDLQEINMEMIQETNIIQELSNQLKYTSIDIEFPSKATIDVLEQLKITINKLSKHDLIPFSPKSLLRKIDLYYQKFSFLSE</sequence>
<feature type="compositionally biased region" description="Basic and acidic residues" evidence="1">
    <location>
        <begin position="518"/>
        <end position="527"/>
    </location>
</feature>
<dbReference type="PANTHER" id="PTHR16057">
    <property type="entry name" value="WINS1, 2 PROTEIN"/>
    <property type="match status" value="1"/>
</dbReference>
<evidence type="ECO:0000256" key="1">
    <source>
        <dbReference type="SAM" id="MobiDB-lite"/>
    </source>
</evidence>
<dbReference type="Proteomes" id="UP000193944">
    <property type="component" value="Unassembled WGS sequence"/>
</dbReference>
<accession>A0A1Y1X2S6</accession>
<feature type="compositionally biased region" description="Low complexity" evidence="1">
    <location>
        <begin position="574"/>
        <end position="593"/>
    </location>
</feature>
<dbReference type="InterPro" id="IPR024875">
    <property type="entry name" value="Protein_Lines"/>
</dbReference>
<dbReference type="PANTHER" id="PTHR16057:SF1">
    <property type="entry name" value="PROTEIN LINES HOMOLOG 1"/>
    <property type="match status" value="1"/>
</dbReference>
<organism evidence="3 4">
    <name type="scientific">Anaeromyces robustus</name>
    <dbReference type="NCBI Taxonomy" id="1754192"/>
    <lineage>
        <taxon>Eukaryota</taxon>
        <taxon>Fungi</taxon>
        <taxon>Fungi incertae sedis</taxon>
        <taxon>Chytridiomycota</taxon>
        <taxon>Chytridiomycota incertae sedis</taxon>
        <taxon>Neocallimastigomycetes</taxon>
        <taxon>Neocallimastigales</taxon>
        <taxon>Neocallimastigaceae</taxon>
        <taxon>Anaeromyces</taxon>
    </lineage>
</organism>
<protein>
    <recommendedName>
        <fullName evidence="2">Protein Lines N-terminal domain-containing protein</fullName>
    </recommendedName>
</protein>
<reference evidence="3 4" key="2">
    <citation type="submission" date="2016-08" db="EMBL/GenBank/DDBJ databases">
        <title>Pervasive Adenine N6-methylation of Active Genes in Fungi.</title>
        <authorList>
            <consortium name="DOE Joint Genome Institute"/>
            <person name="Mondo S.J."/>
            <person name="Dannebaum R.O."/>
            <person name="Kuo R.C."/>
            <person name="Labutti K."/>
            <person name="Haridas S."/>
            <person name="Kuo A."/>
            <person name="Salamov A."/>
            <person name="Ahrendt S.R."/>
            <person name="Lipzen A."/>
            <person name="Sullivan W."/>
            <person name="Andreopoulos W.B."/>
            <person name="Clum A."/>
            <person name="Lindquist E."/>
            <person name="Daum C."/>
            <person name="Ramamoorthy G.K."/>
            <person name="Gryganskyi A."/>
            <person name="Culley D."/>
            <person name="Magnuson J.K."/>
            <person name="James T.Y."/>
            <person name="O'Malley M.A."/>
            <person name="Stajich J.E."/>
            <person name="Spatafora J.W."/>
            <person name="Visel A."/>
            <person name="Grigoriev I.V."/>
        </authorList>
    </citation>
    <scope>NUCLEOTIDE SEQUENCE [LARGE SCALE GENOMIC DNA]</scope>
    <source>
        <strain evidence="3 4">S4</strain>
    </source>
</reference>
<comment type="caution">
    <text evidence="3">The sequence shown here is derived from an EMBL/GenBank/DDBJ whole genome shotgun (WGS) entry which is preliminary data.</text>
</comment>
<dbReference type="AlphaFoldDB" id="A0A1Y1X2S6"/>
<evidence type="ECO:0000259" key="2">
    <source>
        <dbReference type="Pfam" id="PF14694"/>
    </source>
</evidence>
<feature type="domain" description="Protein Lines N-terminal" evidence="2">
    <location>
        <begin position="408"/>
        <end position="505"/>
    </location>
</feature>
<dbReference type="EMBL" id="MCFG01000155">
    <property type="protein sequence ID" value="ORX80107.1"/>
    <property type="molecule type" value="Genomic_DNA"/>
</dbReference>